<keyword evidence="3" id="KW-1185">Reference proteome</keyword>
<dbReference type="Gene3D" id="3.90.550.10">
    <property type="entry name" value="Spore Coat Polysaccharide Biosynthesis Protein SpsA, Chain A"/>
    <property type="match status" value="1"/>
</dbReference>
<organism evidence="2 3">
    <name type="scientific">Paenibacillus lautus</name>
    <name type="common">Bacillus lautus</name>
    <dbReference type="NCBI Taxonomy" id="1401"/>
    <lineage>
        <taxon>Bacteria</taxon>
        <taxon>Bacillati</taxon>
        <taxon>Bacillota</taxon>
        <taxon>Bacilli</taxon>
        <taxon>Bacillales</taxon>
        <taxon>Paenibacillaceae</taxon>
        <taxon>Paenibacillus</taxon>
    </lineage>
</organism>
<evidence type="ECO:0000259" key="1">
    <source>
        <dbReference type="Pfam" id="PF00535"/>
    </source>
</evidence>
<dbReference type="PANTHER" id="PTHR43630">
    <property type="entry name" value="POLY-BETA-1,6-N-ACETYL-D-GLUCOSAMINE SYNTHASE"/>
    <property type="match status" value="1"/>
</dbReference>
<dbReference type="CDD" id="cd02511">
    <property type="entry name" value="Beta4Glucosyltransferase"/>
    <property type="match status" value="1"/>
</dbReference>
<dbReference type="SUPFAM" id="SSF48452">
    <property type="entry name" value="TPR-like"/>
    <property type="match status" value="1"/>
</dbReference>
<dbReference type="InterPro" id="IPR029044">
    <property type="entry name" value="Nucleotide-diphossugar_trans"/>
</dbReference>
<dbReference type="GO" id="GO:0016740">
    <property type="term" value="F:transferase activity"/>
    <property type="evidence" value="ECO:0007669"/>
    <property type="project" value="UniProtKB-KW"/>
</dbReference>
<dbReference type="PANTHER" id="PTHR43630:SF2">
    <property type="entry name" value="GLYCOSYLTRANSFERASE"/>
    <property type="match status" value="1"/>
</dbReference>
<reference evidence="2 3" key="1">
    <citation type="submission" date="2018-09" db="EMBL/GenBank/DDBJ databases">
        <title>Genome Sequence of Paenibacillus lautus Strain E7593-69, Azo Dye-Degrading Bacteria, Isolated from Commercial Tattoo Inks.</title>
        <authorList>
            <person name="Nho S.W."/>
            <person name="Kim S.-J."/>
            <person name="Kweon O."/>
            <person name="Cerniglia C.E."/>
        </authorList>
    </citation>
    <scope>NUCLEOTIDE SEQUENCE [LARGE SCALE GENOMIC DNA]</scope>
    <source>
        <strain evidence="2 3">E7593-69</strain>
    </source>
</reference>
<dbReference type="InterPro" id="IPR011990">
    <property type="entry name" value="TPR-like_helical_dom_sf"/>
</dbReference>
<dbReference type="RefSeq" id="WP_119846179.1">
    <property type="nucleotide sequence ID" value="NZ_CP032412.1"/>
</dbReference>
<dbReference type="Pfam" id="PF00535">
    <property type="entry name" value="Glycos_transf_2"/>
    <property type="match status" value="1"/>
</dbReference>
<dbReference type="InterPro" id="IPR001173">
    <property type="entry name" value="Glyco_trans_2-like"/>
</dbReference>
<keyword evidence="2" id="KW-0808">Transferase</keyword>
<evidence type="ECO:0000313" key="3">
    <source>
        <dbReference type="Proteomes" id="UP000266552"/>
    </source>
</evidence>
<dbReference type="SMART" id="SM00028">
    <property type="entry name" value="TPR"/>
    <property type="match status" value="3"/>
</dbReference>
<sequence>MVTAGLSLCMIVKNESEFIEQAILSAKPFVQEIVVVDTGSTDQTPVLAENLGAKVFKKEWNDNFSEVRNYSIEMATQRFILVMDADEIIIEGNTEAFQRLCEKIEGNPGSAGTITILNETLSGDTSSTTIVRIFPRDERYRYTGKIHEQLTFLGKPIQLAVDSQIQVNHLGYSALQITKKNKYERNLALLLSELSEHPDPSYIQFQIGKTFYVMKDYVQAEHFLNKCIEIELQSSRRNFLSSALLTMGYCCIPMQKFNALSEYYKLAIDLYPDYTDLYFMYGVGLIESRNIHAFKEIPDVFKKCTEMGEASSIKYETVKGVGSFKAHYNLALFYELTGQLKKAVHHYQLSSRDGYTQAKIRLRRLLH</sequence>
<dbReference type="EMBL" id="CP032412">
    <property type="protein sequence ID" value="AYB41875.1"/>
    <property type="molecule type" value="Genomic_DNA"/>
</dbReference>
<dbReference type="InterPro" id="IPR019734">
    <property type="entry name" value="TPR_rpt"/>
</dbReference>
<dbReference type="AlphaFoldDB" id="A0A385TL03"/>
<dbReference type="Proteomes" id="UP000266552">
    <property type="component" value="Chromosome"/>
</dbReference>
<dbReference type="SUPFAM" id="SSF53448">
    <property type="entry name" value="Nucleotide-diphospho-sugar transferases"/>
    <property type="match status" value="1"/>
</dbReference>
<accession>A0A385TL03</accession>
<dbReference type="KEGG" id="plw:D5F53_00545"/>
<dbReference type="Gene3D" id="1.25.40.10">
    <property type="entry name" value="Tetratricopeptide repeat domain"/>
    <property type="match status" value="2"/>
</dbReference>
<gene>
    <name evidence="2" type="ORF">D5F53_00545</name>
</gene>
<evidence type="ECO:0000313" key="2">
    <source>
        <dbReference type="EMBL" id="AYB41875.1"/>
    </source>
</evidence>
<name>A0A385TL03_PAELA</name>
<feature type="domain" description="Glycosyltransferase 2-like" evidence="1">
    <location>
        <begin position="7"/>
        <end position="107"/>
    </location>
</feature>
<protein>
    <submittedName>
        <fullName evidence="2">Glycosyltransferase family 2 protein</fullName>
    </submittedName>
</protein>
<proteinExistence type="predicted"/>